<name>A0A346NL31_9ALTE</name>
<evidence type="ECO:0000313" key="5">
    <source>
        <dbReference type="EMBL" id="AXR06238.1"/>
    </source>
</evidence>
<evidence type="ECO:0000313" key="6">
    <source>
        <dbReference type="Proteomes" id="UP000262073"/>
    </source>
</evidence>
<feature type="transmembrane region" description="Helical" evidence="4">
    <location>
        <begin position="145"/>
        <end position="167"/>
    </location>
</feature>
<organism evidence="5 6">
    <name type="scientific">Salinimonas sediminis</name>
    <dbReference type="NCBI Taxonomy" id="2303538"/>
    <lineage>
        <taxon>Bacteria</taxon>
        <taxon>Pseudomonadati</taxon>
        <taxon>Pseudomonadota</taxon>
        <taxon>Gammaproteobacteria</taxon>
        <taxon>Alteromonadales</taxon>
        <taxon>Alteromonadaceae</taxon>
        <taxon>Alteromonas/Salinimonas group</taxon>
        <taxon>Salinimonas</taxon>
    </lineage>
</organism>
<dbReference type="InterPro" id="IPR011701">
    <property type="entry name" value="MFS"/>
</dbReference>
<dbReference type="OrthoDB" id="1117124at2"/>
<dbReference type="Proteomes" id="UP000262073">
    <property type="component" value="Chromosome"/>
</dbReference>
<keyword evidence="3 4" id="KW-0472">Membrane</keyword>
<accession>A0A346NL31</accession>
<feature type="transmembrane region" description="Helical" evidence="4">
    <location>
        <begin position="259"/>
        <end position="278"/>
    </location>
</feature>
<keyword evidence="1 4" id="KW-0812">Transmembrane</keyword>
<evidence type="ECO:0000256" key="4">
    <source>
        <dbReference type="SAM" id="Phobius"/>
    </source>
</evidence>
<dbReference type="Pfam" id="PF07690">
    <property type="entry name" value="MFS_1"/>
    <property type="match status" value="1"/>
</dbReference>
<reference evidence="5 6" key="1">
    <citation type="submission" date="2018-08" db="EMBL/GenBank/DDBJ databases">
        <title>Salinimonas sediminis sp. nov., a piezophilic bacterium isolated from a deep-sea sediment sample from the New Britain Trench.</title>
        <authorList>
            <person name="Cao J."/>
        </authorList>
    </citation>
    <scope>NUCLEOTIDE SEQUENCE [LARGE SCALE GENOMIC DNA]</scope>
    <source>
        <strain evidence="5 6">N102</strain>
    </source>
</reference>
<feature type="transmembrane region" description="Helical" evidence="4">
    <location>
        <begin position="224"/>
        <end position="247"/>
    </location>
</feature>
<evidence type="ECO:0000256" key="3">
    <source>
        <dbReference type="ARBA" id="ARBA00023136"/>
    </source>
</evidence>
<dbReference type="Gene3D" id="1.20.1250.20">
    <property type="entry name" value="MFS general substrate transporter like domains"/>
    <property type="match status" value="1"/>
</dbReference>
<dbReference type="PANTHER" id="PTHR23526">
    <property type="entry name" value="INTEGRAL MEMBRANE TRANSPORT PROTEIN-RELATED"/>
    <property type="match status" value="1"/>
</dbReference>
<gene>
    <name evidence="5" type="ORF">D0Y50_07585</name>
</gene>
<dbReference type="AlphaFoldDB" id="A0A346NL31"/>
<sequence length="399" mass="42389">MNAEQQSVNKQKKRLIGSLSASKLADLLISAKTTLPALLITLGAPAWMVGWLVPIRESGALLPQAAIGVLLRKIAARHGVWRAGMAVQIIACAGMLCAALLMEGAHAGWVILGALVLLSLGRSACSLTVKDIEADIAAKGERGKLLGRASTLSGILTLLIAVPLVMFQSTLGMTLITALVTLAAAGFCCALLFLLPVKTYVRMQQKTSTDTPSNKVAFWQFDAVVYRFVLVRGLFVHSALVAPYFMLENEAGPQQLLPFYLAAQAGATMLSSIVWGRLSDRSARLTLQIAGAIALLACAGLLSLTAPSVWLSGVLFFILSVAHTGVRTGRKTYSLDVKKGQGRTELVAFSNTAIGLILLGFGAFYALIKPFIGFSVVYIMAAVLVLAMLLTFCLPREKA</sequence>
<dbReference type="InterPro" id="IPR052528">
    <property type="entry name" value="Sugar_transport-like"/>
</dbReference>
<dbReference type="EMBL" id="CP031769">
    <property type="protein sequence ID" value="AXR06238.1"/>
    <property type="molecule type" value="Genomic_DNA"/>
</dbReference>
<proteinExistence type="predicted"/>
<keyword evidence="2 4" id="KW-1133">Transmembrane helix</keyword>
<keyword evidence="6" id="KW-1185">Reference proteome</keyword>
<feature type="transmembrane region" description="Helical" evidence="4">
    <location>
        <begin position="374"/>
        <end position="394"/>
    </location>
</feature>
<feature type="transmembrane region" description="Helical" evidence="4">
    <location>
        <begin position="309"/>
        <end position="326"/>
    </location>
</feature>
<dbReference type="InterPro" id="IPR036259">
    <property type="entry name" value="MFS_trans_sf"/>
</dbReference>
<dbReference type="GO" id="GO:0022857">
    <property type="term" value="F:transmembrane transporter activity"/>
    <property type="evidence" value="ECO:0007669"/>
    <property type="project" value="InterPro"/>
</dbReference>
<evidence type="ECO:0000256" key="2">
    <source>
        <dbReference type="ARBA" id="ARBA00022989"/>
    </source>
</evidence>
<feature type="transmembrane region" description="Helical" evidence="4">
    <location>
        <begin position="80"/>
        <end position="101"/>
    </location>
</feature>
<dbReference type="KEGG" id="salm:D0Y50_07585"/>
<feature type="transmembrane region" description="Helical" evidence="4">
    <location>
        <begin position="173"/>
        <end position="195"/>
    </location>
</feature>
<feature type="transmembrane region" description="Helical" evidence="4">
    <location>
        <begin position="285"/>
        <end position="303"/>
    </location>
</feature>
<protein>
    <submittedName>
        <fullName evidence="5">MFS transporter</fullName>
    </submittedName>
</protein>
<feature type="transmembrane region" description="Helical" evidence="4">
    <location>
        <begin position="346"/>
        <end position="368"/>
    </location>
</feature>
<dbReference type="PANTHER" id="PTHR23526:SF2">
    <property type="entry name" value="MAJOR FACILITATOR SUPERFAMILY (MFS) PROFILE DOMAIN-CONTAINING PROTEIN"/>
    <property type="match status" value="1"/>
</dbReference>
<evidence type="ECO:0000256" key="1">
    <source>
        <dbReference type="ARBA" id="ARBA00022692"/>
    </source>
</evidence>
<feature type="transmembrane region" description="Helical" evidence="4">
    <location>
        <begin position="107"/>
        <end position="125"/>
    </location>
</feature>
<dbReference type="SUPFAM" id="SSF103473">
    <property type="entry name" value="MFS general substrate transporter"/>
    <property type="match status" value="1"/>
</dbReference>